<evidence type="ECO:0000256" key="3">
    <source>
        <dbReference type="ARBA" id="ARBA00022679"/>
    </source>
</evidence>
<dbReference type="GO" id="GO:0009307">
    <property type="term" value="P:DNA restriction-modification system"/>
    <property type="evidence" value="ECO:0007669"/>
    <property type="project" value="InterPro"/>
</dbReference>
<dbReference type="GO" id="GO:0043565">
    <property type="term" value="F:sequence-specific DNA binding"/>
    <property type="evidence" value="ECO:0007669"/>
    <property type="project" value="TreeGrafter"/>
</dbReference>
<name>A0A510K9Z6_9FUSO</name>
<keyword evidence="4" id="KW-0949">S-adenosyl-L-methionine</keyword>
<sequence>MKPFLKWAGGKTEELKYILPRIPQKIENYYEPFVGGGAVYLEIVNVNKYFINDKSVELINLYKNIKMQNFNFFLALEEINRSWIEIEKIIDKNMKEMILLYSDYKNSIISEDILSERVKALILKNKSDFVNLLKSKIVFNDNEIILNYLEINLLKKIKRIRKLEEKRENLSEKDLKKNLETGIKSGLYMYFRFLYNNIKKLKINPEQASAIFYFIRDYCYSSMFRYNKKGEFNVPYGGISYNKKNLTNKIEKIKSKELIDRLLKTEIFSLDFYDFFCENDLKEDDFIFLDPPYDSFFSTYTNNVFDSKDHIRLAEFCKKTKSKFMLIIKNTDFIFELYKDFYIESFDKKYLVSFKNRNVKEAEHLMITNYKKGE</sequence>
<dbReference type="Proteomes" id="UP000321397">
    <property type="component" value="Chromosome"/>
</dbReference>
<feature type="coiled-coil region" evidence="6">
    <location>
        <begin position="146"/>
        <end position="180"/>
    </location>
</feature>
<keyword evidence="2 7" id="KW-0489">Methyltransferase</keyword>
<dbReference type="REBASE" id="356232">
    <property type="entry name" value="M.Lwa3933ORF1992P"/>
</dbReference>
<protein>
    <recommendedName>
        <fullName evidence="1">site-specific DNA-methyltransferase (adenine-specific)</fullName>
        <ecNumber evidence="1">2.1.1.72</ecNumber>
    </recommendedName>
</protein>
<evidence type="ECO:0000256" key="1">
    <source>
        <dbReference type="ARBA" id="ARBA00011900"/>
    </source>
</evidence>
<dbReference type="EMBL" id="AP019834">
    <property type="protein sequence ID" value="BBM48476.1"/>
    <property type="molecule type" value="Genomic_DNA"/>
</dbReference>
<dbReference type="GO" id="GO:0032259">
    <property type="term" value="P:methylation"/>
    <property type="evidence" value="ECO:0007669"/>
    <property type="project" value="UniProtKB-KW"/>
</dbReference>
<dbReference type="PANTHER" id="PTHR30481">
    <property type="entry name" value="DNA ADENINE METHYLASE"/>
    <property type="match status" value="1"/>
</dbReference>
<keyword evidence="6" id="KW-0175">Coiled coil</keyword>
<organism evidence="7 8">
    <name type="scientific">Leptotrichia wadei</name>
    <dbReference type="NCBI Taxonomy" id="157687"/>
    <lineage>
        <taxon>Bacteria</taxon>
        <taxon>Fusobacteriati</taxon>
        <taxon>Fusobacteriota</taxon>
        <taxon>Fusobacteriia</taxon>
        <taxon>Fusobacteriales</taxon>
        <taxon>Leptotrichiaceae</taxon>
        <taxon>Leptotrichia</taxon>
    </lineage>
</organism>
<comment type="catalytic activity">
    <reaction evidence="5">
        <text>a 2'-deoxyadenosine in DNA + S-adenosyl-L-methionine = an N(6)-methyl-2'-deoxyadenosine in DNA + S-adenosyl-L-homocysteine + H(+)</text>
        <dbReference type="Rhea" id="RHEA:15197"/>
        <dbReference type="Rhea" id="RHEA-COMP:12418"/>
        <dbReference type="Rhea" id="RHEA-COMP:12419"/>
        <dbReference type="ChEBI" id="CHEBI:15378"/>
        <dbReference type="ChEBI" id="CHEBI:57856"/>
        <dbReference type="ChEBI" id="CHEBI:59789"/>
        <dbReference type="ChEBI" id="CHEBI:90615"/>
        <dbReference type="ChEBI" id="CHEBI:90616"/>
        <dbReference type="EC" id="2.1.1.72"/>
    </reaction>
</comment>
<keyword evidence="3" id="KW-0808">Transferase</keyword>
<dbReference type="Gene3D" id="3.40.50.150">
    <property type="entry name" value="Vaccinia Virus protein VP39"/>
    <property type="match status" value="2"/>
</dbReference>
<dbReference type="InterPro" id="IPR029063">
    <property type="entry name" value="SAM-dependent_MTases_sf"/>
</dbReference>
<evidence type="ECO:0000256" key="6">
    <source>
        <dbReference type="SAM" id="Coils"/>
    </source>
</evidence>
<dbReference type="SUPFAM" id="SSF53335">
    <property type="entry name" value="S-adenosyl-L-methionine-dependent methyltransferases"/>
    <property type="match status" value="1"/>
</dbReference>
<dbReference type="EC" id="2.1.1.72" evidence="1"/>
<dbReference type="PRINTS" id="PR00505">
    <property type="entry name" value="D12N6MTFRASE"/>
</dbReference>
<accession>A0A510K9Z6</accession>
<evidence type="ECO:0000256" key="4">
    <source>
        <dbReference type="ARBA" id="ARBA00022691"/>
    </source>
</evidence>
<dbReference type="PANTHER" id="PTHR30481:SF3">
    <property type="entry name" value="DNA ADENINE METHYLASE"/>
    <property type="match status" value="1"/>
</dbReference>
<proteinExistence type="predicted"/>
<evidence type="ECO:0000256" key="2">
    <source>
        <dbReference type="ARBA" id="ARBA00022603"/>
    </source>
</evidence>
<gene>
    <name evidence="7" type="ORF">JMUB3933_1992</name>
</gene>
<dbReference type="GO" id="GO:0006298">
    <property type="term" value="P:mismatch repair"/>
    <property type="evidence" value="ECO:0007669"/>
    <property type="project" value="TreeGrafter"/>
</dbReference>
<reference evidence="7 8" key="1">
    <citation type="submission" date="2019-07" db="EMBL/GenBank/DDBJ databases">
        <title>Complete Genome Sequence of Leptotrichia wadei Strain JMUB3933.</title>
        <authorList>
            <person name="Watanabe S."/>
            <person name="Cui L."/>
        </authorList>
    </citation>
    <scope>NUCLEOTIDE SEQUENCE [LARGE SCALE GENOMIC DNA]</scope>
    <source>
        <strain evidence="7 8">JMUB3933</strain>
    </source>
</reference>
<dbReference type="PROSITE" id="PS00092">
    <property type="entry name" value="N6_MTASE"/>
    <property type="match status" value="1"/>
</dbReference>
<dbReference type="AlphaFoldDB" id="A0A510K9Z6"/>
<dbReference type="RefSeq" id="WP_146961952.1">
    <property type="nucleotide sequence ID" value="NZ_AP019834.1"/>
</dbReference>
<evidence type="ECO:0000313" key="7">
    <source>
        <dbReference type="EMBL" id="BBM48476.1"/>
    </source>
</evidence>
<evidence type="ECO:0000256" key="5">
    <source>
        <dbReference type="ARBA" id="ARBA00047942"/>
    </source>
</evidence>
<evidence type="ECO:0000313" key="8">
    <source>
        <dbReference type="Proteomes" id="UP000321397"/>
    </source>
</evidence>
<dbReference type="Pfam" id="PF02086">
    <property type="entry name" value="MethyltransfD12"/>
    <property type="match status" value="2"/>
</dbReference>
<dbReference type="InterPro" id="IPR002052">
    <property type="entry name" value="DNA_methylase_N6_adenine_CS"/>
</dbReference>
<dbReference type="InterPro" id="IPR012327">
    <property type="entry name" value="MeTrfase_D12"/>
</dbReference>
<dbReference type="GO" id="GO:1904047">
    <property type="term" value="F:S-adenosyl-L-methionine binding"/>
    <property type="evidence" value="ECO:0007669"/>
    <property type="project" value="TreeGrafter"/>
</dbReference>
<dbReference type="GO" id="GO:0009007">
    <property type="term" value="F:site-specific DNA-methyltransferase (adenine-specific) activity"/>
    <property type="evidence" value="ECO:0007669"/>
    <property type="project" value="UniProtKB-EC"/>
</dbReference>